<dbReference type="SUPFAM" id="SSF55073">
    <property type="entry name" value="Nucleotide cyclase"/>
    <property type="match status" value="1"/>
</dbReference>
<evidence type="ECO:0000256" key="3">
    <source>
        <dbReference type="ARBA" id="ARBA00022636"/>
    </source>
</evidence>
<sequence>MLPGLRKLICHIRIRRLLLMVLGLLCAVAISAIAWNSIDVIRQHQAASRLGLVNLLADKSLKLTTELAVERGLTSTLLAMPDKLDPDQLVRLNNQRKRTDNRYQEFSQILQKHQAPEGATPLEHAYPAMQQIHQQLQQLRHEVDRVFLGDRDPQISLRWLGLMTGKINDISKLQRSIMAPTEETGHVINYGQMLRDSFYTMAEYAGRERATIGRAIALERALDEGELRQLVQFREAMEYGEKKSFEVLDFYPETPEIKAALARYHSIFKGSFEQLRNQVLEAGRSGMPYPVTELVWFSEASRSIDTITAISEAASIHNQQDIDIIQQQANQTVASLLATILLVVMLFIATYLITYRRILSPLNLLENAARTIESGNLNQPFLIDAQDEFGRLGQSFESMRLSLLADRQKRELAEQELRKLHQAVEQSVSSLVITDAKGVTEYVNPRFELTTGFRQEEGIGKRYNKTRSGQTPKAVYEQMWRTIESGHIWEGELLNRKKSGELFWELVSISPVRNKQGEISNYIGMHHDITQRKAMEERLNFLAYHDELTGLPNRSLLTDRFTQLISHSQRHQKKVALLIVDLNRFKLINDSLGHETGDRVLVEVGNRLTKLARTSDTVSRYGGAEFVILLTEIESANTVTDFARRISREISKPITVGDRLLHVSCTIGVALWPEDGKTLDNLLSNADAAMYQAKKRNGEKLQFFTEELNHQVQQRMEMENGLRNAVQGNELELYYQPQFNQQTNRITGMEALLRWHHPHRGLISPDRFIPLAEETGLILPIGEWVLETACLQLKQFQRNGYPDLVVAVNVSVRQLEGQDMTDTVHRIISKTAINPSSLEIEITESTMMEDPDRMIEALSALKKLGVRLALDDFGTGHSSLSYLQRFPFDKIKIDRAFIRNITRSEDDAAIAMTIGAMAKSLKLEVIAEGVETEEQMKFLKRCGCDNIQGYLISKPIPAMEFGHLLAQHQIQPFWLTQNPDPQLQ</sequence>
<dbReference type="PROSITE" id="PS50113">
    <property type="entry name" value="PAC"/>
    <property type="match status" value="1"/>
</dbReference>
<dbReference type="SMART" id="SM00091">
    <property type="entry name" value="PAS"/>
    <property type="match status" value="1"/>
</dbReference>
<dbReference type="Pfam" id="PF08376">
    <property type="entry name" value="NIT"/>
    <property type="match status" value="1"/>
</dbReference>
<dbReference type="PANTHER" id="PTHR44757">
    <property type="entry name" value="DIGUANYLATE CYCLASE DGCP"/>
    <property type="match status" value="1"/>
</dbReference>
<dbReference type="Pfam" id="PF00563">
    <property type="entry name" value="EAL"/>
    <property type="match status" value="1"/>
</dbReference>
<dbReference type="GO" id="GO:0071732">
    <property type="term" value="P:cellular response to nitric oxide"/>
    <property type="evidence" value="ECO:0007669"/>
    <property type="project" value="UniProtKB-ARBA"/>
</dbReference>
<dbReference type="InterPro" id="IPR052155">
    <property type="entry name" value="Biofilm_reg_signaling"/>
</dbReference>
<dbReference type="GO" id="GO:0016020">
    <property type="term" value="C:membrane"/>
    <property type="evidence" value="ECO:0007669"/>
    <property type="project" value="InterPro"/>
</dbReference>
<dbReference type="Gene3D" id="3.30.450.20">
    <property type="entry name" value="PAS domain"/>
    <property type="match status" value="1"/>
</dbReference>
<dbReference type="Pfam" id="PF00989">
    <property type="entry name" value="PAS"/>
    <property type="match status" value="1"/>
</dbReference>
<dbReference type="PROSITE" id="PS50883">
    <property type="entry name" value="EAL"/>
    <property type="match status" value="1"/>
</dbReference>
<dbReference type="InterPro" id="IPR000700">
    <property type="entry name" value="PAS-assoc_C"/>
</dbReference>
<dbReference type="Pfam" id="PF00672">
    <property type="entry name" value="HAMP"/>
    <property type="match status" value="1"/>
</dbReference>
<dbReference type="PANTHER" id="PTHR44757:SF2">
    <property type="entry name" value="BIOFILM ARCHITECTURE MAINTENANCE PROTEIN MBAA"/>
    <property type="match status" value="1"/>
</dbReference>
<evidence type="ECO:0000259" key="9">
    <source>
        <dbReference type="PROSITE" id="PS50885"/>
    </source>
</evidence>
<dbReference type="NCBIfam" id="TIGR00229">
    <property type="entry name" value="sensory_box"/>
    <property type="match status" value="1"/>
</dbReference>
<name>A0A2N6CXC4_9GAMM</name>
<dbReference type="AlphaFoldDB" id="A0A2N6CXC4"/>
<dbReference type="RefSeq" id="WP_273438733.1">
    <property type="nucleotide sequence ID" value="NZ_PKUN01000009.1"/>
</dbReference>
<dbReference type="CDD" id="cd01949">
    <property type="entry name" value="GGDEF"/>
    <property type="match status" value="1"/>
</dbReference>
<dbReference type="NCBIfam" id="TIGR00254">
    <property type="entry name" value="GGDEF"/>
    <property type="match status" value="1"/>
</dbReference>
<keyword evidence="5" id="KW-0812">Transmembrane</keyword>
<dbReference type="InterPro" id="IPR013767">
    <property type="entry name" value="PAS_fold"/>
</dbReference>
<dbReference type="SMART" id="SM00086">
    <property type="entry name" value="PAC"/>
    <property type="match status" value="1"/>
</dbReference>
<evidence type="ECO:0000259" key="8">
    <source>
        <dbReference type="PROSITE" id="PS50883"/>
    </source>
</evidence>
<evidence type="ECO:0000313" key="12">
    <source>
        <dbReference type="Proteomes" id="UP000235015"/>
    </source>
</evidence>
<comment type="cofactor">
    <cofactor evidence="1">
        <name>Mg(2+)</name>
        <dbReference type="ChEBI" id="CHEBI:18420"/>
    </cofactor>
</comment>
<dbReference type="PROSITE" id="PS50112">
    <property type="entry name" value="PAS"/>
    <property type="match status" value="1"/>
</dbReference>
<evidence type="ECO:0000256" key="4">
    <source>
        <dbReference type="ARBA" id="ARBA00051114"/>
    </source>
</evidence>
<dbReference type="SMART" id="SM00052">
    <property type="entry name" value="EAL"/>
    <property type="match status" value="1"/>
</dbReference>
<evidence type="ECO:0000313" key="11">
    <source>
        <dbReference type="EMBL" id="PLX61951.1"/>
    </source>
</evidence>
<keyword evidence="5" id="KW-0472">Membrane</keyword>
<dbReference type="EC" id="3.1.4.52" evidence="2"/>
<dbReference type="InterPro" id="IPR000160">
    <property type="entry name" value="GGDEF_dom"/>
</dbReference>
<evidence type="ECO:0000256" key="2">
    <source>
        <dbReference type="ARBA" id="ARBA00012282"/>
    </source>
</evidence>
<dbReference type="PROSITE" id="PS50887">
    <property type="entry name" value="GGDEF"/>
    <property type="match status" value="1"/>
</dbReference>
<accession>A0A2N6CXC4</accession>
<comment type="caution">
    <text evidence="11">The sequence shown here is derived from an EMBL/GenBank/DDBJ whole genome shotgun (WGS) entry which is preliminary data.</text>
</comment>
<dbReference type="GO" id="GO:0006355">
    <property type="term" value="P:regulation of DNA-templated transcription"/>
    <property type="evidence" value="ECO:0007669"/>
    <property type="project" value="InterPro"/>
</dbReference>
<dbReference type="SUPFAM" id="SSF55785">
    <property type="entry name" value="PYP-like sensor domain (PAS domain)"/>
    <property type="match status" value="1"/>
</dbReference>
<dbReference type="FunFam" id="3.30.70.270:FF:000001">
    <property type="entry name" value="Diguanylate cyclase domain protein"/>
    <property type="match status" value="1"/>
</dbReference>
<dbReference type="InterPro" id="IPR001633">
    <property type="entry name" value="EAL_dom"/>
</dbReference>
<evidence type="ECO:0000259" key="6">
    <source>
        <dbReference type="PROSITE" id="PS50112"/>
    </source>
</evidence>
<reference evidence="11 12" key="1">
    <citation type="submission" date="2017-11" db="EMBL/GenBank/DDBJ databases">
        <title>Genome-resolved metagenomics identifies genetic mobility, metabolic interactions, and unexpected diversity in perchlorate-reducing communities.</title>
        <authorList>
            <person name="Barnum T.P."/>
            <person name="Figueroa I.A."/>
            <person name="Carlstrom C.I."/>
            <person name="Lucas L.N."/>
            <person name="Engelbrektson A.L."/>
            <person name="Coates J.D."/>
        </authorList>
    </citation>
    <scope>NUCLEOTIDE SEQUENCE [LARGE SCALE GENOMIC DNA]</scope>
    <source>
        <strain evidence="11">BM301</strain>
    </source>
</reference>
<dbReference type="Proteomes" id="UP000235015">
    <property type="component" value="Unassembled WGS sequence"/>
</dbReference>
<gene>
    <name evidence="11" type="ORF">C0630_08025</name>
</gene>
<dbReference type="CDD" id="cd00130">
    <property type="entry name" value="PAS"/>
    <property type="match status" value="1"/>
</dbReference>
<dbReference type="EMBL" id="PKUN01000009">
    <property type="protein sequence ID" value="PLX61951.1"/>
    <property type="molecule type" value="Genomic_DNA"/>
</dbReference>
<dbReference type="STRING" id="1111735.GCA_000428045_04286"/>
<dbReference type="InterPro" id="IPR035919">
    <property type="entry name" value="EAL_sf"/>
</dbReference>
<dbReference type="InterPro" id="IPR029787">
    <property type="entry name" value="Nucleotide_cyclase"/>
</dbReference>
<keyword evidence="3" id="KW-0973">c-di-GMP</keyword>
<feature type="domain" description="PAS" evidence="6">
    <location>
        <begin position="416"/>
        <end position="461"/>
    </location>
</feature>
<dbReference type="InterPro" id="IPR001610">
    <property type="entry name" value="PAC"/>
</dbReference>
<dbReference type="Gene3D" id="3.30.70.270">
    <property type="match status" value="1"/>
</dbReference>
<dbReference type="PROSITE" id="PS50885">
    <property type="entry name" value="HAMP"/>
    <property type="match status" value="1"/>
</dbReference>
<dbReference type="InterPro" id="IPR035965">
    <property type="entry name" value="PAS-like_dom_sf"/>
</dbReference>
<dbReference type="GO" id="GO:0007165">
    <property type="term" value="P:signal transduction"/>
    <property type="evidence" value="ECO:0007669"/>
    <property type="project" value="InterPro"/>
</dbReference>
<feature type="transmembrane region" description="Helical" evidence="5">
    <location>
        <begin position="333"/>
        <end position="353"/>
    </location>
</feature>
<dbReference type="CDD" id="cd01948">
    <property type="entry name" value="EAL"/>
    <property type="match status" value="1"/>
</dbReference>
<proteinExistence type="predicted"/>
<dbReference type="SMART" id="SM00267">
    <property type="entry name" value="GGDEF"/>
    <property type="match status" value="1"/>
</dbReference>
<dbReference type="CDD" id="cd06225">
    <property type="entry name" value="HAMP"/>
    <property type="match status" value="1"/>
</dbReference>
<dbReference type="SUPFAM" id="SSF141868">
    <property type="entry name" value="EAL domain-like"/>
    <property type="match status" value="1"/>
</dbReference>
<dbReference type="GO" id="GO:0071111">
    <property type="term" value="F:cyclic-guanylate-specific phosphodiesterase activity"/>
    <property type="evidence" value="ECO:0007669"/>
    <property type="project" value="UniProtKB-EC"/>
</dbReference>
<dbReference type="InterPro" id="IPR013587">
    <property type="entry name" value="Nitrate/nitrite_sensing"/>
</dbReference>
<keyword evidence="5" id="KW-1133">Transmembrane helix</keyword>
<dbReference type="SMART" id="SM00304">
    <property type="entry name" value="HAMP"/>
    <property type="match status" value="1"/>
</dbReference>
<dbReference type="InterPro" id="IPR043128">
    <property type="entry name" value="Rev_trsase/Diguanyl_cyclase"/>
</dbReference>
<organism evidence="11 12">
    <name type="scientific">Sedimenticola selenatireducens</name>
    <dbReference type="NCBI Taxonomy" id="191960"/>
    <lineage>
        <taxon>Bacteria</taxon>
        <taxon>Pseudomonadati</taxon>
        <taxon>Pseudomonadota</taxon>
        <taxon>Gammaproteobacteria</taxon>
        <taxon>Chromatiales</taxon>
        <taxon>Sedimenticolaceae</taxon>
        <taxon>Sedimenticola</taxon>
    </lineage>
</organism>
<feature type="domain" description="PAC" evidence="7">
    <location>
        <begin position="487"/>
        <end position="541"/>
    </location>
</feature>
<dbReference type="InterPro" id="IPR003660">
    <property type="entry name" value="HAMP_dom"/>
</dbReference>
<comment type="catalytic activity">
    <reaction evidence="4">
        <text>3',3'-c-di-GMP + H2O = 5'-phosphoguanylyl(3'-&gt;5')guanosine + H(+)</text>
        <dbReference type="Rhea" id="RHEA:24902"/>
        <dbReference type="ChEBI" id="CHEBI:15377"/>
        <dbReference type="ChEBI" id="CHEBI:15378"/>
        <dbReference type="ChEBI" id="CHEBI:58754"/>
        <dbReference type="ChEBI" id="CHEBI:58805"/>
        <dbReference type="EC" id="3.1.4.52"/>
    </reaction>
    <physiologicalReaction direction="left-to-right" evidence="4">
        <dbReference type="Rhea" id="RHEA:24903"/>
    </physiologicalReaction>
</comment>
<evidence type="ECO:0000259" key="7">
    <source>
        <dbReference type="PROSITE" id="PS50113"/>
    </source>
</evidence>
<feature type="domain" description="GGDEF" evidence="10">
    <location>
        <begin position="573"/>
        <end position="706"/>
    </location>
</feature>
<dbReference type="Gene3D" id="6.10.340.10">
    <property type="match status" value="1"/>
</dbReference>
<protein>
    <recommendedName>
        <fullName evidence="2">cyclic-guanylate-specific phosphodiesterase</fullName>
        <ecNumber evidence="2">3.1.4.52</ecNumber>
    </recommendedName>
</protein>
<evidence type="ECO:0000259" key="10">
    <source>
        <dbReference type="PROSITE" id="PS50887"/>
    </source>
</evidence>
<feature type="domain" description="HAMP" evidence="9">
    <location>
        <begin position="356"/>
        <end position="408"/>
    </location>
</feature>
<evidence type="ECO:0000256" key="1">
    <source>
        <dbReference type="ARBA" id="ARBA00001946"/>
    </source>
</evidence>
<dbReference type="Pfam" id="PF00990">
    <property type="entry name" value="GGDEF"/>
    <property type="match status" value="1"/>
</dbReference>
<dbReference type="SUPFAM" id="SSF158472">
    <property type="entry name" value="HAMP domain-like"/>
    <property type="match status" value="1"/>
</dbReference>
<dbReference type="InterPro" id="IPR000014">
    <property type="entry name" value="PAS"/>
</dbReference>
<dbReference type="FunFam" id="3.20.20.450:FF:000001">
    <property type="entry name" value="Cyclic di-GMP phosphodiesterase yahA"/>
    <property type="match status" value="1"/>
</dbReference>
<dbReference type="Gene3D" id="3.20.20.450">
    <property type="entry name" value="EAL domain"/>
    <property type="match status" value="1"/>
</dbReference>
<evidence type="ECO:0000256" key="5">
    <source>
        <dbReference type="SAM" id="Phobius"/>
    </source>
</evidence>
<feature type="domain" description="EAL" evidence="8">
    <location>
        <begin position="715"/>
        <end position="969"/>
    </location>
</feature>